<evidence type="ECO:0000313" key="3">
    <source>
        <dbReference type="EMBL" id="MBB5092749.1"/>
    </source>
</evidence>
<dbReference type="EMBL" id="JACHIL010000007">
    <property type="protein sequence ID" value="MBB5092749.1"/>
    <property type="molecule type" value="Genomic_DNA"/>
</dbReference>
<keyword evidence="4" id="KW-1185">Reference proteome</keyword>
<comment type="similarity">
    <text evidence="1">Belongs to the YciI family.</text>
</comment>
<dbReference type="RefSeq" id="WP_075655672.1">
    <property type="nucleotide sequence ID" value="NZ_JACHIL010000007.1"/>
</dbReference>
<dbReference type="PANTHER" id="PTHR37828:SF1">
    <property type="entry name" value="YCII-RELATED DOMAIN-CONTAINING PROTEIN"/>
    <property type="match status" value="1"/>
</dbReference>
<dbReference type="InterPro" id="IPR011008">
    <property type="entry name" value="Dimeric_a/b-barrel"/>
</dbReference>
<organism evidence="3 4">
    <name type="scientific">Pseudochrobactrum saccharolyticum</name>
    <dbReference type="NCBI Taxonomy" id="354352"/>
    <lineage>
        <taxon>Bacteria</taxon>
        <taxon>Pseudomonadati</taxon>
        <taxon>Pseudomonadota</taxon>
        <taxon>Alphaproteobacteria</taxon>
        <taxon>Hyphomicrobiales</taxon>
        <taxon>Brucellaceae</taxon>
        <taxon>Pseudochrobactrum</taxon>
    </lineage>
</organism>
<feature type="domain" description="YCII-related" evidence="2">
    <location>
        <begin position="7"/>
        <end position="85"/>
    </location>
</feature>
<dbReference type="SUPFAM" id="SSF54909">
    <property type="entry name" value="Dimeric alpha+beta barrel"/>
    <property type="match status" value="1"/>
</dbReference>
<proteinExistence type="inferred from homology"/>
<name>A0A7W8ALV8_9HYPH</name>
<evidence type="ECO:0000313" key="4">
    <source>
        <dbReference type="Proteomes" id="UP000531231"/>
    </source>
</evidence>
<reference evidence="3 4" key="1">
    <citation type="submission" date="2020-08" db="EMBL/GenBank/DDBJ databases">
        <title>Genomic Encyclopedia of Type Strains, Phase IV (KMG-IV): sequencing the most valuable type-strain genomes for metagenomic binning, comparative biology and taxonomic classification.</title>
        <authorList>
            <person name="Goeker M."/>
        </authorList>
    </citation>
    <scope>NUCLEOTIDE SEQUENCE [LARGE SCALE GENOMIC DNA]</scope>
    <source>
        <strain evidence="3 4">DSM 25620</strain>
    </source>
</reference>
<gene>
    <name evidence="3" type="ORF">HNQ68_003312</name>
</gene>
<protein>
    <recommendedName>
        <fullName evidence="2">YCII-related domain-containing protein</fullName>
    </recommendedName>
</protein>
<comment type="caution">
    <text evidence="3">The sequence shown here is derived from an EMBL/GenBank/DDBJ whole genome shotgun (WGS) entry which is preliminary data.</text>
</comment>
<accession>A0A7W8ALV8</accession>
<evidence type="ECO:0000256" key="1">
    <source>
        <dbReference type="ARBA" id="ARBA00007689"/>
    </source>
</evidence>
<dbReference type="AlphaFoldDB" id="A0A7W8ALV8"/>
<dbReference type="Proteomes" id="UP000531231">
    <property type="component" value="Unassembled WGS sequence"/>
</dbReference>
<dbReference type="InterPro" id="IPR005545">
    <property type="entry name" value="YCII"/>
</dbReference>
<dbReference type="PANTHER" id="PTHR37828">
    <property type="entry name" value="GSR2449 PROTEIN"/>
    <property type="match status" value="1"/>
</dbReference>
<evidence type="ECO:0000259" key="2">
    <source>
        <dbReference type="Pfam" id="PF03795"/>
    </source>
</evidence>
<dbReference type="Gene3D" id="3.30.70.1060">
    <property type="entry name" value="Dimeric alpha+beta barrel"/>
    <property type="match status" value="1"/>
</dbReference>
<dbReference type="Pfam" id="PF03795">
    <property type="entry name" value="YCII"/>
    <property type="match status" value="1"/>
</dbReference>
<sequence>MEDNHFIVRLSNARPELMTSELVSEHVHWLKKLDEEGMLIICGPCSDSTAIIILACKSLAEAQKIAASDPFASVGAYGCRDVVAFRPATQKNNFLLS</sequence>